<dbReference type="Proteomes" id="UP000003174">
    <property type="component" value="Unassembled WGS sequence"/>
</dbReference>
<dbReference type="AlphaFoldDB" id="C0ETE7"/>
<name>C0ETE7_9FIRM</name>
<gene>
    <name evidence="1" type="ORF">EUBHAL_00678</name>
</gene>
<protein>
    <submittedName>
        <fullName evidence="1">Uncharacterized protein</fullName>
    </submittedName>
</protein>
<reference evidence="1 2" key="1">
    <citation type="submission" date="2009-01" db="EMBL/GenBank/DDBJ databases">
        <authorList>
            <person name="Fulton L."/>
            <person name="Clifton S."/>
            <person name="Fulton B."/>
            <person name="Xu J."/>
            <person name="Minx P."/>
            <person name="Pepin K.H."/>
            <person name="Johnson M."/>
            <person name="Bhonagiri V."/>
            <person name="Nash W.E."/>
            <person name="Mardis E.R."/>
            <person name="Wilson R.K."/>
        </authorList>
    </citation>
    <scope>NUCLEOTIDE SEQUENCE [LARGE SCALE GENOMIC DNA]</scope>
    <source>
        <strain evidence="1 2">DSM 3353</strain>
    </source>
</reference>
<dbReference type="EMBL" id="ACEP01000036">
    <property type="protein sequence ID" value="EEG37475.1"/>
    <property type="molecule type" value="Genomic_DNA"/>
</dbReference>
<evidence type="ECO:0000313" key="1">
    <source>
        <dbReference type="EMBL" id="EEG37475.1"/>
    </source>
</evidence>
<proteinExistence type="predicted"/>
<comment type="caution">
    <text evidence="1">The sequence shown here is derived from an EMBL/GenBank/DDBJ whole genome shotgun (WGS) entry which is preliminary data.</text>
</comment>
<reference evidence="1 2" key="2">
    <citation type="submission" date="2009-02" db="EMBL/GenBank/DDBJ databases">
        <title>Draft genome sequence of Eubacterium hallii (DSM 3353).</title>
        <authorList>
            <person name="Sudarsanam P."/>
            <person name="Ley R."/>
            <person name="Guruge J."/>
            <person name="Turnbaugh P.J."/>
            <person name="Mahowald M."/>
            <person name="Liep D."/>
            <person name="Gordon J."/>
        </authorList>
    </citation>
    <scope>NUCLEOTIDE SEQUENCE [LARGE SCALE GENOMIC DNA]</scope>
    <source>
        <strain evidence="1 2">DSM 3353</strain>
    </source>
</reference>
<organism evidence="1 2">
    <name type="scientific">Anaerobutyricum hallii DSM 3353</name>
    <dbReference type="NCBI Taxonomy" id="411469"/>
    <lineage>
        <taxon>Bacteria</taxon>
        <taxon>Bacillati</taxon>
        <taxon>Bacillota</taxon>
        <taxon>Clostridia</taxon>
        <taxon>Lachnospirales</taxon>
        <taxon>Lachnospiraceae</taxon>
        <taxon>Anaerobutyricum</taxon>
    </lineage>
</organism>
<sequence length="41" mass="4470">MNSDFPPIAKDSSPRETIPYICDLGAKVGCKRLSEHSTCSD</sequence>
<accession>C0ETE7</accession>
<evidence type="ECO:0000313" key="2">
    <source>
        <dbReference type="Proteomes" id="UP000003174"/>
    </source>
</evidence>